<dbReference type="InterPro" id="IPR003786">
    <property type="entry name" value="FdhD"/>
</dbReference>
<comment type="subcellular location">
    <subcellularLocation>
        <location evidence="3">Cytoplasm</location>
    </subcellularLocation>
</comment>
<dbReference type="NCBIfam" id="TIGR00129">
    <property type="entry name" value="fdhD_narQ"/>
    <property type="match status" value="1"/>
</dbReference>
<proteinExistence type="inferred from homology"/>
<dbReference type="GO" id="GO:0016783">
    <property type="term" value="F:sulfurtransferase activity"/>
    <property type="evidence" value="ECO:0007669"/>
    <property type="project" value="InterPro"/>
</dbReference>
<evidence type="ECO:0000313" key="4">
    <source>
        <dbReference type="EMBL" id="PTL35413.1"/>
    </source>
</evidence>
<dbReference type="PANTHER" id="PTHR30592">
    <property type="entry name" value="FORMATE DEHYDROGENASE"/>
    <property type="match status" value="1"/>
</dbReference>
<organism evidence="4 5">
    <name type="scientific">Candidatus Methylomirabilis limnetica</name>
    <dbReference type="NCBI Taxonomy" id="2033718"/>
    <lineage>
        <taxon>Bacteria</taxon>
        <taxon>Candidatus Methylomirabilota</taxon>
        <taxon>Candidatus Methylomirabilia</taxon>
        <taxon>Candidatus Methylomirabilales</taxon>
        <taxon>Candidatus Methylomirabilaceae</taxon>
        <taxon>Candidatus Methylomirabilis</taxon>
    </lineage>
</organism>
<keyword evidence="2 3" id="KW-0501">Molybdenum cofactor biosynthesis</keyword>
<dbReference type="PANTHER" id="PTHR30592:SF1">
    <property type="entry name" value="SULFUR CARRIER PROTEIN FDHD"/>
    <property type="match status" value="1"/>
</dbReference>
<protein>
    <recommendedName>
        <fullName evidence="3">Sulfur carrier protein FdhD</fullName>
    </recommendedName>
</protein>
<sequence length="269" mass="29436">MSIHRIVRYRGGSYETVEIPVVGEHPLTIFVNGRELATLMCTPVKLDCLVLGFLSFEGIIQELDEVNSLEVFTEEAVADVRLTKAFTPPSHRILTSGCTGGITFGMPMEGFKAFPEEAILRPEQPFDLMKQLYAAAHLYRESRGIHAAALSDGKSLLLVAEDVGRHNALDKIHGEALQQGITTAGNILLSTGRISSEMLRKGAHMRTPIVISRTSPTSLAIAAAKRFGITVIGYCRGEGFNVYSHPERLLPQRVATSRLSHIQQLIANS</sequence>
<dbReference type="GO" id="GO:0005737">
    <property type="term" value="C:cytoplasm"/>
    <property type="evidence" value="ECO:0007669"/>
    <property type="project" value="UniProtKB-SubCell"/>
</dbReference>
<dbReference type="Pfam" id="PF02634">
    <property type="entry name" value="FdhD-NarQ"/>
    <property type="match status" value="1"/>
</dbReference>
<gene>
    <name evidence="3" type="primary">fdhD</name>
    <name evidence="4" type="ORF">CLG94_10115</name>
</gene>
<dbReference type="EMBL" id="NVQC01000024">
    <property type="protein sequence ID" value="PTL35413.1"/>
    <property type="molecule type" value="Genomic_DNA"/>
</dbReference>
<dbReference type="RefSeq" id="WP_107563216.1">
    <property type="nucleotide sequence ID" value="NZ_NVQC01000024.1"/>
</dbReference>
<dbReference type="SUPFAM" id="SSF53927">
    <property type="entry name" value="Cytidine deaminase-like"/>
    <property type="match status" value="1"/>
</dbReference>
<accession>A0A2T4TWC3</accession>
<dbReference type="Proteomes" id="UP000241436">
    <property type="component" value="Unassembled WGS sequence"/>
</dbReference>
<dbReference type="OrthoDB" id="9782042at2"/>
<keyword evidence="1 3" id="KW-0963">Cytoplasm</keyword>
<comment type="caution">
    <text evidence="4">The sequence shown here is derived from an EMBL/GenBank/DDBJ whole genome shotgun (WGS) entry which is preliminary data.</text>
</comment>
<reference evidence="5" key="2">
    <citation type="journal article" date="2018" name="Environ. Microbiol.">
        <title>Bloom of a denitrifying methanotroph, 'Candidatus Methylomirabilis limnetica', in a deep stratified lake.</title>
        <authorList>
            <person name="Graf J.S."/>
            <person name="Mayr M.J."/>
            <person name="Marchant H.K."/>
            <person name="Tienken D."/>
            <person name="Hach P.F."/>
            <person name="Brand A."/>
            <person name="Schubert C.J."/>
            <person name="Kuypers M.M."/>
            <person name="Milucka J."/>
        </authorList>
    </citation>
    <scope>NUCLEOTIDE SEQUENCE [LARGE SCALE GENOMIC DNA]</scope>
    <source>
        <strain evidence="5">Zug</strain>
    </source>
</reference>
<keyword evidence="5" id="KW-1185">Reference proteome</keyword>
<reference evidence="4 5" key="1">
    <citation type="submission" date="2017-09" db="EMBL/GenBank/DDBJ databases">
        <title>Bloom of a denitrifying methanotroph, Candidatus Methylomirabilis limnetica, in a deep stratified lake.</title>
        <authorList>
            <person name="Graf J.S."/>
            <person name="Marchant H.K."/>
            <person name="Tienken D."/>
            <person name="Hach P.F."/>
            <person name="Brand A."/>
            <person name="Schubert C.J."/>
            <person name="Kuypers M.M."/>
            <person name="Milucka J."/>
        </authorList>
    </citation>
    <scope>NUCLEOTIDE SEQUENCE [LARGE SCALE GENOMIC DNA]</scope>
    <source>
        <strain evidence="4 5">Zug</strain>
    </source>
</reference>
<evidence type="ECO:0000256" key="3">
    <source>
        <dbReference type="HAMAP-Rule" id="MF_00187"/>
    </source>
</evidence>
<dbReference type="GO" id="GO:0006777">
    <property type="term" value="P:Mo-molybdopterin cofactor biosynthetic process"/>
    <property type="evidence" value="ECO:0007669"/>
    <property type="project" value="UniProtKB-UniRule"/>
</dbReference>
<dbReference type="PIRSF" id="PIRSF015626">
    <property type="entry name" value="FdhD"/>
    <property type="match status" value="1"/>
</dbReference>
<evidence type="ECO:0000313" key="5">
    <source>
        <dbReference type="Proteomes" id="UP000241436"/>
    </source>
</evidence>
<comment type="caution">
    <text evidence="3">Lacks conserved residue(s) required for the propagation of feature annotation.</text>
</comment>
<dbReference type="Gene3D" id="3.40.140.10">
    <property type="entry name" value="Cytidine Deaminase, domain 2"/>
    <property type="match status" value="1"/>
</dbReference>
<comment type="similarity">
    <text evidence="3">Belongs to the FdhD family.</text>
</comment>
<dbReference type="HAMAP" id="MF_00187">
    <property type="entry name" value="FdhD"/>
    <property type="match status" value="1"/>
</dbReference>
<dbReference type="Gene3D" id="3.10.20.10">
    <property type="match status" value="1"/>
</dbReference>
<name>A0A2T4TWC3_9BACT</name>
<dbReference type="InterPro" id="IPR016193">
    <property type="entry name" value="Cytidine_deaminase-like"/>
</dbReference>
<feature type="active site" description="Cysteine persulfide intermediate" evidence="3">
    <location>
        <position position="98"/>
    </location>
</feature>
<evidence type="ECO:0000256" key="2">
    <source>
        <dbReference type="ARBA" id="ARBA00023150"/>
    </source>
</evidence>
<dbReference type="GO" id="GO:0097163">
    <property type="term" value="F:sulfur carrier activity"/>
    <property type="evidence" value="ECO:0007669"/>
    <property type="project" value="UniProtKB-UniRule"/>
</dbReference>
<comment type="function">
    <text evidence="3">Required for formate dehydrogenase (FDH) activity. Acts as a sulfur carrier protein that transfers sulfur from IscS to the molybdenum cofactor prior to its insertion into FDH.</text>
</comment>
<dbReference type="AlphaFoldDB" id="A0A2T4TWC3"/>
<evidence type="ECO:0000256" key="1">
    <source>
        <dbReference type="ARBA" id="ARBA00022490"/>
    </source>
</evidence>